<evidence type="ECO:0000313" key="2">
    <source>
        <dbReference type="Proteomes" id="UP000008237"/>
    </source>
</evidence>
<dbReference type="Proteomes" id="UP000008237">
    <property type="component" value="Unassembled WGS sequence"/>
</dbReference>
<accession>E2BL33</accession>
<feature type="non-terminal residue" evidence="1">
    <location>
        <position position="53"/>
    </location>
</feature>
<dbReference type="Gene3D" id="3.30.420.10">
    <property type="entry name" value="Ribonuclease H-like superfamily/Ribonuclease H"/>
    <property type="match status" value="1"/>
</dbReference>
<dbReference type="InParanoid" id="E2BL33"/>
<dbReference type="EMBL" id="GL448910">
    <property type="protein sequence ID" value="EFN83598.1"/>
    <property type="molecule type" value="Genomic_DNA"/>
</dbReference>
<evidence type="ECO:0008006" key="3">
    <source>
        <dbReference type="Google" id="ProtNLM"/>
    </source>
</evidence>
<keyword evidence="2" id="KW-1185">Reference proteome</keyword>
<gene>
    <name evidence="1" type="ORF">EAI_02567</name>
</gene>
<organism evidence="2">
    <name type="scientific">Harpegnathos saltator</name>
    <name type="common">Jerdon's jumping ant</name>
    <dbReference type="NCBI Taxonomy" id="610380"/>
    <lineage>
        <taxon>Eukaryota</taxon>
        <taxon>Metazoa</taxon>
        <taxon>Ecdysozoa</taxon>
        <taxon>Arthropoda</taxon>
        <taxon>Hexapoda</taxon>
        <taxon>Insecta</taxon>
        <taxon>Pterygota</taxon>
        <taxon>Neoptera</taxon>
        <taxon>Endopterygota</taxon>
        <taxon>Hymenoptera</taxon>
        <taxon>Apocrita</taxon>
        <taxon>Aculeata</taxon>
        <taxon>Formicoidea</taxon>
        <taxon>Formicidae</taxon>
        <taxon>Ponerinae</taxon>
        <taxon>Ponerini</taxon>
        <taxon>Harpegnathos</taxon>
    </lineage>
</organism>
<dbReference type="AlphaFoldDB" id="E2BL33"/>
<proteinExistence type="predicted"/>
<evidence type="ECO:0000313" key="1">
    <source>
        <dbReference type="EMBL" id="EFN83598.1"/>
    </source>
</evidence>
<reference evidence="1 2" key="1">
    <citation type="journal article" date="2010" name="Science">
        <title>Genomic comparison of the ants Camponotus floridanus and Harpegnathos saltator.</title>
        <authorList>
            <person name="Bonasio R."/>
            <person name="Zhang G."/>
            <person name="Ye C."/>
            <person name="Mutti N.S."/>
            <person name="Fang X."/>
            <person name="Qin N."/>
            <person name="Donahue G."/>
            <person name="Yang P."/>
            <person name="Li Q."/>
            <person name="Li C."/>
            <person name="Zhang P."/>
            <person name="Huang Z."/>
            <person name="Berger S.L."/>
            <person name="Reinberg D."/>
            <person name="Wang J."/>
            <person name="Liebig J."/>
        </authorList>
    </citation>
    <scope>NUCLEOTIDE SEQUENCE [LARGE SCALE GENOMIC DNA]</scope>
    <source>
        <strain evidence="1 2">R22 G/1</strain>
    </source>
</reference>
<sequence length="53" mass="6147">NFKNRRGIPLVPQPPYSPDLSPCDFFLFLKLKNTLKGRHFGTLENIQKNVTDM</sequence>
<protein>
    <recommendedName>
        <fullName evidence="3">Histone-lysine N-methyltransferase SETMAR</fullName>
    </recommendedName>
</protein>
<feature type="non-terminal residue" evidence="1">
    <location>
        <position position="1"/>
    </location>
</feature>
<dbReference type="GO" id="GO:0003676">
    <property type="term" value="F:nucleic acid binding"/>
    <property type="evidence" value="ECO:0007669"/>
    <property type="project" value="InterPro"/>
</dbReference>
<dbReference type="InterPro" id="IPR036397">
    <property type="entry name" value="RNaseH_sf"/>
</dbReference>
<name>E2BL33_HARSA</name>